<dbReference type="EMBL" id="CAEZSZ010000082">
    <property type="protein sequence ID" value="CAB4557942.1"/>
    <property type="molecule type" value="Genomic_DNA"/>
</dbReference>
<accession>A0A6J6D2C7</accession>
<organism evidence="1">
    <name type="scientific">freshwater metagenome</name>
    <dbReference type="NCBI Taxonomy" id="449393"/>
    <lineage>
        <taxon>unclassified sequences</taxon>
        <taxon>metagenomes</taxon>
        <taxon>ecological metagenomes</taxon>
    </lineage>
</organism>
<sequence>MSVASLFSNLCITISQRRLSLNNDEMHIEDIFEDLEAQFEAVANQGSNHLAHLEVKIIEVRTKTLRMKLIAPIIAVDFIAGLDLDRPTWHIFSTRYISEVVFLEAQDESLPRVRQIDETIGIFLTHLPLPGLMRWRTFDNPDFQKTGAVRGSSDGFLLTHQGAAAKEIYVPILSLAQLSIDSIVDN</sequence>
<dbReference type="AlphaFoldDB" id="A0A6J6D2C7"/>
<reference evidence="1" key="1">
    <citation type="submission" date="2020-05" db="EMBL/GenBank/DDBJ databases">
        <authorList>
            <person name="Chiriac C."/>
            <person name="Salcher M."/>
            <person name="Ghai R."/>
            <person name="Kavagutti S V."/>
        </authorList>
    </citation>
    <scope>NUCLEOTIDE SEQUENCE</scope>
</reference>
<proteinExistence type="predicted"/>
<dbReference type="EMBL" id="CAEZWA010000032">
    <property type="protein sequence ID" value="CAB4640465.1"/>
    <property type="molecule type" value="Genomic_DNA"/>
</dbReference>
<evidence type="ECO:0000313" key="2">
    <source>
        <dbReference type="EMBL" id="CAB4640465.1"/>
    </source>
</evidence>
<name>A0A6J6D2C7_9ZZZZ</name>
<gene>
    <name evidence="1" type="ORF">UFOPK1561_00714</name>
    <name evidence="2" type="ORF">UFOPK2165_00276</name>
</gene>
<protein>
    <submittedName>
        <fullName evidence="1">Unannotated protein</fullName>
    </submittedName>
</protein>
<evidence type="ECO:0000313" key="1">
    <source>
        <dbReference type="EMBL" id="CAB4557942.1"/>
    </source>
</evidence>